<keyword evidence="4 9" id="KW-0997">Cell inner membrane</keyword>
<dbReference type="Proteomes" id="UP000323161">
    <property type="component" value="Unassembled WGS sequence"/>
</dbReference>
<keyword evidence="6 9" id="KW-1133">Transmembrane helix</keyword>
<keyword evidence="12" id="KW-1185">Reference proteome</keyword>
<comment type="function">
    <text evidence="9">Part of the tripartite ATP-independent periplasmic (TRAP) transport system.</text>
</comment>
<sequence length="184" mass="20353">MIGAIDQQIVRLSQCLLALMVIITFVSVIGRTFFSKSVPDDLLFSEMLMVAVVFLPMGFVQSVGAHLEVTVITEHFPQKIQTVLVKLGLIIGITFFGLMTWFSAQMAWEAWELDAIAYGSALSIPEWPAKALIPLGLGWWCVRMFVQLVFRAARPKHETELTQALEATEGYTSGNTQTKNGTGV</sequence>
<proteinExistence type="inferred from homology"/>
<keyword evidence="7 9" id="KW-0472">Membrane</keyword>
<evidence type="ECO:0000256" key="2">
    <source>
        <dbReference type="ARBA" id="ARBA00022448"/>
    </source>
</evidence>
<gene>
    <name evidence="11" type="ORF">FWJ25_14200</name>
</gene>
<comment type="similarity">
    <text evidence="8 9">Belongs to the TRAP transporter small permease family.</text>
</comment>
<evidence type="ECO:0000313" key="11">
    <source>
        <dbReference type="EMBL" id="KAA1172451.1"/>
    </source>
</evidence>
<keyword evidence="2 9" id="KW-0813">Transport</keyword>
<dbReference type="GO" id="GO:0015740">
    <property type="term" value="P:C4-dicarboxylate transport"/>
    <property type="evidence" value="ECO:0007669"/>
    <property type="project" value="TreeGrafter"/>
</dbReference>
<reference evidence="11 12" key="1">
    <citation type="submission" date="2019-08" db="EMBL/GenBank/DDBJ databases">
        <title>Marinobacter ZYF650 sp. nov., a marine bacterium isolated from seawater of the Mariana trench.</title>
        <authorList>
            <person name="Ahmad W."/>
        </authorList>
    </citation>
    <scope>NUCLEOTIDE SEQUENCE [LARGE SCALE GENOMIC DNA]</scope>
    <source>
        <strain evidence="11 12">ZYF650</strain>
    </source>
</reference>
<name>A0A5B0VEH9_9GAMM</name>
<evidence type="ECO:0000256" key="7">
    <source>
        <dbReference type="ARBA" id="ARBA00023136"/>
    </source>
</evidence>
<feature type="domain" description="Tripartite ATP-independent periplasmic transporters DctQ component" evidence="10">
    <location>
        <begin position="20"/>
        <end position="149"/>
    </location>
</feature>
<comment type="subcellular location">
    <subcellularLocation>
        <location evidence="1 9">Cell inner membrane</location>
        <topology evidence="1 9">Multi-pass membrane protein</topology>
    </subcellularLocation>
</comment>
<keyword evidence="5 9" id="KW-0812">Transmembrane</keyword>
<evidence type="ECO:0000256" key="1">
    <source>
        <dbReference type="ARBA" id="ARBA00004429"/>
    </source>
</evidence>
<evidence type="ECO:0000256" key="4">
    <source>
        <dbReference type="ARBA" id="ARBA00022519"/>
    </source>
</evidence>
<keyword evidence="3" id="KW-1003">Cell membrane</keyword>
<evidence type="ECO:0000256" key="9">
    <source>
        <dbReference type="RuleBase" id="RU369079"/>
    </source>
</evidence>
<evidence type="ECO:0000256" key="3">
    <source>
        <dbReference type="ARBA" id="ARBA00022475"/>
    </source>
</evidence>
<evidence type="ECO:0000259" key="10">
    <source>
        <dbReference type="Pfam" id="PF04290"/>
    </source>
</evidence>
<dbReference type="GO" id="GO:0022857">
    <property type="term" value="F:transmembrane transporter activity"/>
    <property type="evidence" value="ECO:0007669"/>
    <property type="project" value="UniProtKB-UniRule"/>
</dbReference>
<dbReference type="Pfam" id="PF04290">
    <property type="entry name" value="DctQ"/>
    <property type="match status" value="1"/>
</dbReference>
<dbReference type="EMBL" id="VTUU01000007">
    <property type="protein sequence ID" value="KAA1172451.1"/>
    <property type="molecule type" value="Genomic_DNA"/>
</dbReference>
<feature type="transmembrane region" description="Helical" evidence="9">
    <location>
        <begin position="131"/>
        <end position="150"/>
    </location>
</feature>
<feature type="transmembrane region" description="Helical" evidence="9">
    <location>
        <begin position="83"/>
        <end position="104"/>
    </location>
</feature>
<comment type="subunit">
    <text evidence="9">The complex comprises the extracytoplasmic solute receptor protein and the two transmembrane proteins.</text>
</comment>
<organism evidence="11 12">
    <name type="scientific">Marinobacter salinexigens</name>
    <dbReference type="NCBI Taxonomy" id="2919747"/>
    <lineage>
        <taxon>Bacteria</taxon>
        <taxon>Pseudomonadati</taxon>
        <taxon>Pseudomonadota</taxon>
        <taxon>Gammaproteobacteria</taxon>
        <taxon>Pseudomonadales</taxon>
        <taxon>Marinobacteraceae</taxon>
        <taxon>Marinobacter</taxon>
    </lineage>
</organism>
<evidence type="ECO:0000256" key="5">
    <source>
        <dbReference type="ARBA" id="ARBA00022692"/>
    </source>
</evidence>
<comment type="caution">
    <text evidence="11">The sequence shown here is derived from an EMBL/GenBank/DDBJ whole genome shotgun (WGS) entry which is preliminary data.</text>
</comment>
<dbReference type="InterPro" id="IPR007387">
    <property type="entry name" value="TRAP_DctQ"/>
</dbReference>
<accession>A0A5B0VEH9</accession>
<feature type="transmembrane region" description="Helical" evidence="9">
    <location>
        <begin position="42"/>
        <end position="63"/>
    </location>
</feature>
<evidence type="ECO:0000256" key="6">
    <source>
        <dbReference type="ARBA" id="ARBA00022989"/>
    </source>
</evidence>
<dbReference type="InterPro" id="IPR055348">
    <property type="entry name" value="DctQ"/>
</dbReference>
<dbReference type="GO" id="GO:0005886">
    <property type="term" value="C:plasma membrane"/>
    <property type="evidence" value="ECO:0007669"/>
    <property type="project" value="UniProtKB-SubCell"/>
</dbReference>
<evidence type="ECO:0000313" key="12">
    <source>
        <dbReference type="Proteomes" id="UP000323161"/>
    </source>
</evidence>
<dbReference type="AlphaFoldDB" id="A0A5B0VEH9"/>
<feature type="transmembrane region" description="Helical" evidence="9">
    <location>
        <begin position="12"/>
        <end position="30"/>
    </location>
</feature>
<dbReference type="PANTHER" id="PTHR35011:SF10">
    <property type="entry name" value="TRAP TRANSPORTER SMALL PERMEASE PROTEIN"/>
    <property type="match status" value="1"/>
</dbReference>
<dbReference type="PANTHER" id="PTHR35011">
    <property type="entry name" value="2,3-DIKETO-L-GULONATE TRAP TRANSPORTER SMALL PERMEASE PROTEIN YIAM"/>
    <property type="match status" value="1"/>
</dbReference>
<protein>
    <recommendedName>
        <fullName evidence="9">TRAP transporter small permease protein</fullName>
    </recommendedName>
</protein>
<evidence type="ECO:0000256" key="8">
    <source>
        <dbReference type="ARBA" id="ARBA00038436"/>
    </source>
</evidence>